<dbReference type="PANTHER" id="PTHR24189">
    <property type="entry name" value="MYOTROPHIN"/>
    <property type="match status" value="1"/>
</dbReference>
<dbReference type="SMART" id="SM00248">
    <property type="entry name" value="ANK"/>
    <property type="match status" value="3"/>
</dbReference>
<evidence type="ECO:0000313" key="6">
    <source>
        <dbReference type="Proteomes" id="UP000516514"/>
    </source>
</evidence>
<feature type="repeat" description="ANK" evidence="3">
    <location>
        <begin position="133"/>
        <end position="169"/>
    </location>
</feature>
<sequence length="926" mass="104975">MVIAEAINGQSKQASKKLEEKLSPGQEWSETDKLLDEEYELIKKYLWVPSELNGGRSLVDGQCSFEELVCIWLAHTTNLNENQKKLNKELLKTLKGIGSYLHEYDTKKLENFLKNNKDDQDLKVVLNLKRGESGLTLLHAASRLNDDQSGPTLVNLLLQAGADPNIESNEGKTPLHYAADSNYRYLTINLLLEGKADPNIRDNKRKTPLQTAIDNNNCHILECFLTDNQKKLSKELYDILLGILSPEDYKKPHVIGEVFNRQAIENLGKFLDKHKNSQDLKMIFIVQDRVGMSKVLSYARATCKEAVDLLLKAGATDPKKDANMCNKKKKCLLPPRTLWSIPNQQIVLGGFLNDISQVESMDQLEKVVDRAIDFGVMLNFAKKSSQGEKYNFTDYVIKEISRLEKNPKVASDIVCKLVSWGAACYTKNSIDVIGELELEFKDHKANMIKAHEKYVNCTQKFLKIAKNATNGKLNRAKMDNATFYLEYSEDSTIDVAQITDGTRDLGLTHGDVKCGRNIVKIGNSEVEIITKDGVRNYTDLTEGGDIVLTFYTIQGELEVRLYPDTQNKDLIRVEVNDQDLLEELKNCNEKIGKNCLLGGLPIDQAIERGFFTRSGKLCQYSETVSSAAQTVNEKQQLLQDLRYIESNIVKKKKNFDIKTHLVEIFKTLSRFCEEKGDISKTDLAKAAEKESKKLGLEGKYNWSKIFGLEKGVIEKAEKQGDKEQKSNIPDNFYLGQAIEDGNCFFDSFRQELEQQLGIKATVEQLRQYCKEFARNNPPEWFINAITNSHDNNGVVRRETPDFYAKNILNNNRWGDPEVEGRILCGKYGVKLHVVESNPLHATDEQQDPSLHQLIDSLGSRSTGEYNRIDYDDNNVLHIVNKGHDHFEPLFNSNKILAKCYSSLPRCSMDELKIESHQHKSLLVSGS</sequence>
<gene>
    <name evidence="5" type="ORF">ID128_00905</name>
</gene>
<dbReference type="KEGG" id="wms:ID128_00905"/>
<dbReference type="Proteomes" id="UP000516514">
    <property type="component" value="Chromosome"/>
</dbReference>
<organism evidence="5 6">
    <name type="scientific">Candidatus Wolbachia massiliensis</name>
    <dbReference type="NCBI Taxonomy" id="1845000"/>
    <lineage>
        <taxon>Bacteria</taxon>
        <taxon>Pseudomonadati</taxon>
        <taxon>Pseudomonadota</taxon>
        <taxon>Alphaproteobacteria</taxon>
        <taxon>Rickettsiales</taxon>
        <taxon>Anaplasmataceae</taxon>
        <taxon>Wolbachieae</taxon>
        <taxon>Wolbachia</taxon>
    </lineage>
</organism>
<proteinExistence type="predicted"/>
<evidence type="ECO:0000256" key="1">
    <source>
        <dbReference type="ARBA" id="ARBA00022737"/>
    </source>
</evidence>
<dbReference type="EMBL" id="CP061738">
    <property type="protein sequence ID" value="QOD38459.1"/>
    <property type="molecule type" value="Genomic_DNA"/>
</dbReference>
<dbReference type="Gene3D" id="3.90.70.80">
    <property type="match status" value="1"/>
</dbReference>
<keyword evidence="6" id="KW-1185">Reference proteome</keyword>
<reference evidence="5 6" key="1">
    <citation type="submission" date="2020-09" db="EMBL/GenBank/DDBJ databases">
        <title>An Earliest Endosymbiont, Wolbachia massiliensis sp. nov., Strain PL13 From the Bed Bug (Cimex hemipterius), Type strain of a New supergroup T.</title>
        <authorList>
            <person name="Laidoudi Y."/>
            <person name="Levasseur A."/>
            <person name="Medkour H."/>
            <person name="Maaloum M."/>
            <person name="BenKhedher M."/>
            <person name="Sambou M."/>
            <person name="Bassene H."/>
            <person name="Davoust B."/>
            <person name="Fenollar F."/>
            <person name="Raoult D."/>
            <person name="Mediannikov O."/>
        </authorList>
    </citation>
    <scope>NUCLEOTIDE SEQUENCE [LARGE SCALE GENOMIC DNA]</scope>
    <source>
        <strain evidence="5 6">PL13</strain>
    </source>
</reference>
<accession>A0A7M3U224</accession>
<evidence type="ECO:0000256" key="3">
    <source>
        <dbReference type="PROSITE-ProRule" id="PRU00023"/>
    </source>
</evidence>
<dbReference type="RefSeq" id="WP_191111243.1">
    <property type="nucleotide sequence ID" value="NZ_CP061738.1"/>
</dbReference>
<protein>
    <submittedName>
        <fullName evidence="5">Ankyrin repeat domain-containing protein</fullName>
    </submittedName>
</protein>
<dbReference type="PANTHER" id="PTHR24189:SF50">
    <property type="entry name" value="ANKYRIN REPEAT AND SOCS BOX PROTEIN 2"/>
    <property type="match status" value="1"/>
</dbReference>
<dbReference type="AlphaFoldDB" id="A0A7M3U224"/>
<keyword evidence="2 3" id="KW-0040">ANK repeat</keyword>
<dbReference type="SUPFAM" id="SSF48403">
    <property type="entry name" value="Ankyrin repeat"/>
    <property type="match status" value="1"/>
</dbReference>
<dbReference type="PROSITE" id="PS50297">
    <property type="entry name" value="ANK_REP_REGION"/>
    <property type="match status" value="2"/>
</dbReference>
<dbReference type="InterPro" id="IPR036770">
    <property type="entry name" value="Ankyrin_rpt-contain_sf"/>
</dbReference>
<feature type="domain" description="OTU" evidence="4">
    <location>
        <begin position="732"/>
        <end position="892"/>
    </location>
</feature>
<dbReference type="Gene3D" id="1.25.40.20">
    <property type="entry name" value="Ankyrin repeat-containing domain"/>
    <property type="match status" value="1"/>
</dbReference>
<dbReference type="CDD" id="cd22754">
    <property type="entry name" value="OTU_wMelOTU-like"/>
    <property type="match status" value="1"/>
</dbReference>
<dbReference type="PROSITE" id="PS50802">
    <property type="entry name" value="OTU"/>
    <property type="match status" value="1"/>
</dbReference>
<dbReference type="PROSITE" id="PS50088">
    <property type="entry name" value="ANK_REPEAT"/>
    <property type="match status" value="2"/>
</dbReference>
<evidence type="ECO:0000256" key="2">
    <source>
        <dbReference type="ARBA" id="ARBA00023043"/>
    </source>
</evidence>
<evidence type="ECO:0000259" key="4">
    <source>
        <dbReference type="PROSITE" id="PS50802"/>
    </source>
</evidence>
<dbReference type="InterPro" id="IPR003323">
    <property type="entry name" value="OTU_dom"/>
</dbReference>
<name>A0A7M3U224_9RICK</name>
<dbReference type="Pfam" id="PF12796">
    <property type="entry name" value="Ank_2"/>
    <property type="match status" value="1"/>
</dbReference>
<keyword evidence="1" id="KW-0677">Repeat</keyword>
<dbReference type="InterPro" id="IPR050745">
    <property type="entry name" value="Multifunctional_regulatory"/>
</dbReference>
<feature type="repeat" description="ANK" evidence="3">
    <location>
        <begin position="170"/>
        <end position="203"/>
    </location>
</feature>
<evidence type="ECO:0000313" key="5">
    <source>
        <dbReference type="EMBL" id="QOD38459.1"/>
    </source>
</evidence>
<dbReference type="InterPro" id="IPR002110">
    <property type="entry name" value="Ankyrin_rpt"/>
</dbReference>